<dbReference type="GO" id="GO:0005737">
    <property type="term" value="C:cytoplasm"/>
    <property type="evidence" value="ECO:0007669"/>
    <property type="project" value="UniProtKB-SubCell"/>
</dbReference>
<dbReference type="EC" id="6.1.1.3" evidence="12"/>
<dbReference type="GO" id="GO:0005524">
    <property type="term" value="F:ATP binding"/>
    <property type="evidence" value="ECO:0007669"/>
    <property type="project" value="UniProtKB-UniRule"/>
</dbReference>
<organism evidence="14 15">
    <name type="scientific">Candidatus Uhrbacteria bacterium CG_4_9_14_0_2_um_filter_41_50</name>
    <dbReference type="NCBI Taxonomy" id="1975031"/>
    <lineage>
        <taxon>Bacteria</taxon>
        <taxon>Candidatus Uhriibacteriota</taxon>
    </lineage>
</organism>
<accession>A0A2M8ENQ1</accession>
<dbReference type="PRINTS" id="PR01047">
    <property type="entry name" value="TRNASYNTHTHR"/>
</dbReference>
<feature type="domain" description="Aminoacyl-transfer RNA synthetases class-II family profile" evidence="13">
    <location>
        <begin position="225"/>
        <end position="494"/>
    </location>
</feature>
<comment type="catalytic activity">
    <reaction evidence="11 12">
        <text>tRNA(Thr) + L-threonine + ATP = L-threonyl-tRNA(Thr) + AMP + diphosphate + H(+)</text>
        <dbReference type="Rhea" id="RHEA:24624"/>
        <dbReference type="Rhea" id="RHEA-COMP:9670"/>
        <dbReference type="Rhea" id="RHEA-COMP:9704"/>
        <dbReference type="ChEBI" id="CHEBI:15378"/>
        <dbReference type="ChEBI" id="CHEBI:30616"/>
        <dbReference type="ChEBI" id="CHEBI:33019"/>
        <dbReference type="ChEBI" id="CHEBI:57926"/>
        <dbReference type="ChEBI" id="CHEBI:78442"/>
        <dbReference type="ChEBI" id="CHEBI:78534"/>
        <dbReference type="ChEBI" id="CHEBI:456215"/>
        <dbReference type="EC" id="6.1.1.3"/>
    </reaction>
</comment>
<dbReference type="InterPro" id="IPR002314">
    <property type="entry name" value="aa-tRNA-synt_IIb"/>
</dbReference>
<evidence type="ECO:0000256" key="1">
    <source>
        <dbReference type="ARBA" id="ARBA00008226"/>
    </source>
</evidence>
<comment type="subcellular location">
    <subcellularLocation>
        <location evidence="12">Cytoplasm</location>
    </subcellularLocation>
</comment>
<dbReference type="CDD" id="cd00771">
    <property type="entry name" value="ThrRS_core"/>
    <property type="match status" value="1"/>
</dbReference>
<sequence length="596" mass="68133">MNEKLHAMRHSCAHVLAAAVQKLYPDAKFGVGPVVDNGFYYDISLDKTLSETDLKAIQKEMQKIINQKHEMIREELSLDEGIELFKKMKQDFKVELLYDLKTKGTTKFGEDESADIDINNPEVATIYKTGEFTDLCRGPHVANTSEIVAFKLSKIAGAYWRGNDQNPQMQRIYGLCFETKEDLDAYEKMMEEAKKRDHRKLGQELDLFAFSDLVGPGLPLFTPRGTVMREQLTSFVWEIMKPYGYTKVDIPHIAKSDLYKVSGHWDKFADDIFKVHSDKTDTVFVMKPMNCPHHTQIYASRMRSYRDLPIRYSEVTKVYRDENTGQLQGLSRVRSITQDDAHVFCMMSQVKDEAKSLYEIITKFYAAFEMPLSIRLSIHDEDNMDKYLGGKEVWKKSVGMLEDLLKELGKDYVTAPGEAAFYGPKIDFIATDAIGREWQLATVQLDFNLPERFELEYVDEKNGRERPVMLHRAILGSVERFMGVMIEHYAGAFPMWLAPEQIRIAPVSDDYIDFAKELKAKLVDVNIRVDIDSSTETVGKKIRAAAQMKVPWTIVVGEKEVAGNDLKINVFGQVDDLIIAQDKIVEEAQKAGKMPL</sequence>
<dbReference type="PROSITE" id="PS50862">
    <property type="entry name" value="AA_TRNA_LIGASE_II"/>
    <property type="match status" value="1"/>
</dbReference>
<keyword evidence="5 12" id="KW-0547">Nucleotide-binding</keyword>
<dbReference type="InterPro" id="IPR002320">
    <property type="entry name" value="Thr-tRNA-ligase_IIa"/>
</dbReference>
<reference evidence="15" key="1">
    <citation type="submission" date="2017-09" db="EMBL/GenBank/DDBJ databases">
        <title>Depth-based differentiation of microbial function through sediment-hosted aquifers and enrichment of novel symbionts in the deep terrestrial subsurface.</title>
        <authorList>
            <person name="Probst A.J."/>
            <person name="Ladd B."/>
            <person name="Jarett J.K."/>
            <person name="Geller-Mcgrath D.E."/>
            <person name="Sieber C.M.K."/>
            <person name="Emerson J.B."/>
            <person name="Anantharaman K."/>
            <person name="Thomas B.C."/>
            <person name="Malmstrom R."/>
            <person name="Stieglmeier M."/>
            <person name="Klingl A."/>
            <person name="Woyke T."/>
            <person name="Ryan C.M."/>
            <person name="Banfield J.F."/>
        </authorList>
    </citation>
    <scope>NUCLEOTIDE SEQUENCE [LARGE SCALE GENOMIC DNA]</scope>
</reference>
<dbReference type="Proteomes" id="UP000230251">
    <property type="component" value="Unassembled WGS sequence"/>
</dbReference>
<dbReference type="InterPro" id="IPR012947">
    <property type="entry name" value="tRNA_SAD"/>
</dbReference>
<comment type="cofactor">
    <cofactor evidence="12">
        <name>Zn(2+)</name>
        <dbReference type="ChEBI" id="CHEBI:29105"/>
    </cofactor>
    <text evidence="12">Binds 1 zinc ion per subunit.</text>
</comment>
<dbReference type="InterPro" id="IPR036621">
    <property type="entry name" value="Anticodon-bd_dom_sf"/>
</dbReference>
<dbReference type="Gene3D" id="3.30.930.10">
    <property type="entry name" value="Bira Bifunctional Protein, Domain 2"/>
    <property type="match status" value="1"/>
</dbReference>
<dbReference type="Pfam" id="PF07973">
    <property type="entry name" value="tRNA_SAD"/>
    <property type="match status" value="1"/>
</dbReference>
<evidence type="ECO:0000256" key="12">
    <source>
        <dbReference type="HAMAP-Rule" id="MF_00184"/>
    </source>
</evidence>
<dbReference type="GO" id="GO:0046872">
    <property type="term" value="F:metal ion binding"/>
    <property type="evidence" value="ECO:0007669"/>
    <property type="project" value="UniProtKB-KW"/>
</dbReference>
<dbReference type="Gene3D" id="3.40.50.800">
    <property type="entry name" value="Anticodon-binding domain"/>
    <property type="match status" value="1"/>
</dbReference>
<name>A0A2M8ENQ1_9BACT</name>
<dbReference type="EMBL" id="PFSI01000050">
    <property type="protein sequence ID" value="PJC24374.1"/>
    <property type="molecule type" value="Genomic_DNA"/>
</dbReference>
<dbReference type="Gene3D" id="3.30.54.20">
    <property type="match status" value="1"/>
</dbReference>
<proteinExistence type="inferred from homology"/>
<dbReference type="Pfam" id="PF03129">
    <property type="entry name" value="HGTP_anticodon"/>
    <property type="match status" value="1"/>
</dbReference>
<feature type="binding site" evidence="12">
    <location>
        <position position="471"/>
    </location>
    <ligand>
        <name>Zn(2+)</name>
        <dbReference type="ChEBI" id="CHEBI:29105"/>
        <note>catalytic</note>
    </ligand>
</feature>
<keyword evidence="8 12" id="KW-0694">RNA-binding</keyword>
<evidence type="ECO:0000256" key="10">
    <source>
        <dbReference type="ARBA" id="ARBA00023146"/>
    </source>
</evidence>
<comment type="similarity">
    <text evidence="1 12">Belongs to the class-II aminoacyl-tRNA synthetase family.</text>
</comment>
<keyword evidence="12" id="KW-0963">Cytoplasm</keyword>
<evidence type="ECO:0000256" key="2">
    <source>
        <dbReference type="ARBA" id="ARBA00022555"/>
    </source>
</evidence>
<evidence type="ECO:0000256" key="6">
    <source>
        <dbReference type="ARBA" id="ARBA00022833"/>
    </source>
</evidence>
<evidence type="ECO:0000256" key="4">
    <source>
        <dbReference type="ARBA" id="ARBA00022723"/>
    </source>
</evidence>
<dbReference type="GO" id="GO:0004829">
    <property type="term" value="F:threonine-tRNA ligase activity"/>
    <property type="evidence" value="ECO:0007669"/>
    <property type="project" value="UniProtKB-UniRule"/>
</dbReference>
<dbReference type="InterPro" id="IPR033728">
    <property type="entry name" value="ThrRS_core"/>
</dbReference>
<dbReference type="InterPro" id="IPR045864">
    <property type="entry name" value="aa-tRNA-synth_II/BPL/LPL"/>
</dbReference>
<dbReference type="AlphaFoldDB" id="A0A2M8ENQ1"/>
<dbReference type="PANTHER" id="PTHR11451">
    <property type="entry name" value="THREONINE-TRNA LIGASE"/>
    <property type="match status" value="1"/>
</dbReference>
<dbReference type="SUPFAM" id="SSF52954">
    <property type="entry name" value="Class II aaRS ABD-related"/>
    <property type="match status" value="1"/>
</dbReference>
<dbReference type="FunFam" id="3.30.980.10:FF:000005">
    <property type="entry name" value="Threonyl-tRNA synthetase, mitochondrial"/>
    <property type="match status" value="1"/>
</dbReference>
<dbReference type="InterPro" id="IPR018163">
    <property type="entry name" value="Thr/Ala-tRNA-synth_IIc_edit"/>
</dbReference>
<dbReference type="Gene3D" id="3.30.980.10">
    <property type="entry name" value="Threonyl-trna Synthetase, Chain A, domain 2"/>
    <property type="match status" value="1"/>
</dbReference>
<dbReference type="InterPro" id="IPR006195">
    <property type="entry name" value="aa-tRNA-synth_II"/>
</dbReference>
<dbReference type="HAMAP" id="MF_00184">
    <property type="entry name" value="Thr_tRNA_synth"/>
    <property type="match status" value="1"/>
</dbReference>
<evidence type="ECO:0000313" key="15">
    <source>
        <dbReference type="Proteomes" id="UP000230251"/>
    </source>
</evidence>
<dbReference type="PANTHER" id="PTHR11451:SF44">
    <property type="entry name" value="THREONINE--TRNA LIGASE, CHLOROPLASTIC_MITOCHONDRIAL 2"/>
    <property type="match status" value="1"/>
</dbReference>
<keyword evidence="3 12" id="KW-0436">Ligase</keyword>
<feature type="binding site" evidence="12">
    <location>
        <position position="342"/>
    </location>
    <ligand>
        <name>Zn(2+)</name>
        <dbReference type="ChEBI" id="CHEBI:29105"/>
        <note>catalytic</note>
    </ligand>
</feature>
<dbReference type="NCBIfam" id="TIGR00418">
    <property type="entry name" value="thrS"/>
    <property type="match status" value="1"/>
</dbReference>
<dbReference type="GO" id="GO:0006435">
    <property type="term" value="P:threonyl-tRNA aminoacylation"/>
    <property type="evidence" value="ECO:0007669"/>
    <property type="project" value="UniProtKB-UniRule"/>
</dbReference>
<dbReference type="FunFam" id="3.30.930.10:FF:000002">
    <property type="entry name" value="Threonine--tRNA ligase"/>
    <property type="match status" value="1"/>
</dbReference>
<protein>
    <recommendedName>
        <fullName evidence="12">Threonine--tRNA ligase</fullName>
        <ecNumber evidence="12">6.1.1.3</ecNumber>
    </recommendedName>
    <alternativeName>
        <fullName evidence="12">Threonyl-tRNA synthetase</fullName>
        <shortName evidence="12">ThrRS</shortName>
    </alternativeName>
</protein>
<keyword evidence="2 12" id="KW-0820">tRNA-binding</keyword>
<dbReference type="SMART" id="SM00863">
    <property type="entry name" value="tRNA_SAD"/>
    <property type="match status" value="1"/>
</dbReference>
<keyword evidence="4 12" id="KW-0479">Metal-binding</keyword>
<evidence type="ECO:0000256" key="8">
    <source>
        <dbReference type="ARBA" id="ARBA00022884"/>
    </source>
</evidence>
<keyword evidence="6 12" id="KW-0862">Zinc</keyword>
<keyword evidence="9 12" id="KW-0648">Protein biosynthesis</keyword>
<keyword evidence="10 12" id="KW-0030">Aminoacyl-tRNA synthetase</keyword>
<comment type="caution">
    <text evidence="14">The sequence shown here is derived from an EMBL/GenBank/DDBJ whole genome shotgun (WGS) entry which is preliminary data.</text>
</comment>
<dbReference type="InterPro" id="IPR004154">
    <property type="entry name" value="Anticodon-bd"/>
</dbReference>
<dbReference type="GO" id="GO:0000049">
    <property type="term" value="F:tRNA binding"/>
    <property type="evidence" value="ECO:0007669"/>
    <property type="project" value="UniProtKB-KW"/>
</dbReference>
<dbReference type="Pfam" id="PF00587">
    <property type="entry name" value="tRNA-synt_2b"/>
    <property type="match status" value="1"/>
</dbReference>
<dbReference type="SUPFAM" id="SSF55681">
    <property type="entry name" value="Class II aaRS and biotin synthetases"/>
    <property type="match status" value="1"/>
</dbReference>
<feature type="binding site" evidence="12">
    <location>
        <position position="291"/>
    </location>
    <ligand>
        <name>Zn(2+)</name>
        <dbReference type="ChEBI" id="CHEBI:29105"/>
        <note>catalytic</note>
    </ligand>
</feature>
<evidence type="ECO:0000256" key="9">
    <source>
        <dbReference type="ARBA" id="ARBA00022917"/>
    </source>
</evidence>
<dbReference type="SUPFAM" id="SSF55186">
    <property type="entry name" value="ThrRS/AlaRS common domain"/>
    <property type="match status" value="1"/>
</dbReference>
<evidence type="ECO:0000256" key="5">
    <source>
        <dbReference type="ARBA" id="ARBA00022741"/>
    </source>
</evidence>
<comment type="caution">
    <text evidence="12">Lacks conserved residue(s) required for the propagation of feature annotation.</text>
</comment>
<keyword evidence="7 12" id="KW-0067">ATP-binding</keyword>
<evidence type="ECO:0000313" key="14">
    <source>
        <dbReference type="EMBL" id="PJC24374.1"/>
    </source>
</evidence>
<evidence type="ECO:0000256" key="7">
    <source>
        <dbReference type="ARBA" id="ARBA00022840"/>
    </source>
</evidence>
<gene>
    <name evidence="12" type="primary">thrS</name>
    <name evidence="14" type="ORF">CO057_03555</name>
</gene>
<evidence type="ECO:0000259" key="13">
    <source>
        <dbReference type="PROSITE" id="PS50862"/>
    </source>
</evidence>
<comment type="subunit">
    <text evidence="12">Homodimer.</text>
</comment>
<evidence type="ECO:0000256" key="3">
    <source>
        <dbReference type="ARBA" id="ARBA00022598"/>
    </source>
</evidence>
<evidence type="ECO:0000256" key="11">
    <source>
        <dbReference type="ARBA" id="ARBA00049515"/>
    </source>
</evidence>